<dbReference type="KEGG" id="mhz:Metho_0576"/>
<protein>
    <recommendedName>
        <fullName evidence="3">DUF211 domain-containing protein</fullName>
    </recommendedName>
</protein>
<accession>L0KUQ4</accession>
<dbReference type="STRING" id="867904.Metho_0576"/>
<organism evidence="1 2">
    <name type="scientific">Methanomethylovorans hollandica (strain DSM 15978 / NBRC 107637 / DMS1)</name>
    <dbReference type="NCBI Taxonomy" id="867904"/>
    <lineage>
        <taxon>Archaea</taxon>
        <taxon>Methanobacteriati</taxon>
        <taxon>Methanobacteriota</taxon>
        <taxon>Stenosarchaea group</taxon>
        <taxon>Methanomicrobia</taxon>
        <taxon>Methanosarcinales</taxon>
        <taxon>Methanosarcinaceae</taxon>
        <taxon>Methanomethylovorans</taxon>
    </lineage>
</organism>
<dbReference type="Pfam" id="PF02680">
    <property type="entry name" value="DUF211"/>
    <property type="match status" value="1"/>
</dbReference>
<reference evidence="2" key="1">
    <citation type="submission" date="2012-02" db="EMBL/GenBank/DDBJ databases">
        <title>Complete sequence of chromosome of Methanomethylovorans hollandica DSM 15978.</title>
        <authorList>
            <person name="Lucas S."/>
            <person name="Copeland A."/>
            <person name="Lapidus A."/>
            <person name="Glavina del Rio T."/>
            <person name="Dalin E."/>
            <person name="Tice H."/>
            <person name="Bruce D."/>
            <person name="Goodwin L."/>
            <person name="Pitluck S."/>
            <person name="Peters L."/>
            <person name="Mikhailova N."/>
            <person name="Held B."/>
            <person name="Kyrpides N."/>
            <person name="Mavromatis K."/>
            <person name="Ivanova N."/>
            <person name="Brettin T."/>
            <person name="Detter J.C."/>
            <person name="Han C."/>
            <person name="Larimer F."/>
            <person name="Land M."/>
            <person name="Hauser L."/>
            <person name="Markowitz V."/>
            <person name="Cheng J.-F."/>
            <person name="Hugenholtz P."/>
            <person name="Woyke T."/>
            <person name="Wu D."/>
            <person name="Spring S."/>
            <person name="Schroeder M."/>
            <person name="Brambilla E."/>
            <person name="Klenk H.-P."/>
            <person name="Eisen J.A."/>
        </authorList>
    </citation>
    <scope>NUCLEOTIDE SEQUENCE [LARGE SCALE GENOMIC DNA]</scope>
    <source>
        <strain evidence="2">DSM 15978 / NBRC 107637 / DMS1</strain>
    </source>
</reference>
<name>L0KUQ4_METHD</name>
<dbReference type="SUPFAM" id="SSF160363">
    <property type="entry name" value="MTH889-like"/>
    <property type="match status" value="1"/>
</dbReference>
<dbReference type="InterPro" id="IPR003831">
    <property type="entry name" value="DUF211"/>
</dbReference>
<dbReference type="HOGENOM" id="CLU_179754_1_0_2"/>
<dbReference type="InterPro" id="IPR023129">
    <property type="entry name" value="MTH889-like_dom_sf"/>
</dbReference>
<evidence type="ECO:0000313" key="1">
    <source>
        <dbReference type="EMBL" id="AGB48841.1"/>
    </source>
</evidence>
<dbReference type="AlphaFoldDB" id="L0KUQ4"/>
<dbReference type="Gene3D" id="3.30.70.1340">
    <property type="entry name" value="MTH889-like domain"/>
    <property type="match status" value="1"/>
</dbReference>
<evidence type="ECO:0008006" key="3">
    <source>
        <dbReference type="Google" id="ProtNLM"/>
    </source>
</evidence>
<sequence length="96" mass="10773">MPGIRRMVLDVLKPHYPSIVEFSKKLSVLPGVSGVNLSLYEVDQQTETIKITIEGDDLDYEEIKQSIDNLGAVIHSIDEIVAGHKLVEEVETLQER</sequence>
<gene>
    <name evidence="1" type="ordered locus">Metho_0576</name>
</gene>
<dbReference type="PANTHER" id="PTHR42240:SF1">
    <property type="entry name" value="DUF211 DOMAIN-CONTAINING PROTEIN"/>
    <property type="match status" value="1"/>
</dbReference>
<proteinExistence type="predicted"/>
<keyword evidence="2" id="KW-1185">Reference proteome</keyword>
<evidence type="ECO:0000313" key="2">
    <source>
        <dbReference type="Proteomes" id="UP000010866"/>
    </source>
</evidence>
<dbReference type="Proteomes" id="UP000010866">
    <property type="component" value="Chromosome"/>
</dbReference>
<dbReference type="PANTHER" id="PTHR42240">
    <property type="entry name" value="DUF211 DOMAIN-CONTAINING PROTEIN"/>
    <property type="match status" value="1"/>
</dbReference>
<dbReference type="EMBL" id="CP003362">
    <property type="protein sequence ID" value="AGB48841.1"/>
    <property type="molecule type" value="Genomic_DNA"/>
</dbReference>